<comment type="caution">
    <text evidence="1">The sequence shown here is derived from an EMBL/GenBank/DDBJ whole genome shotgun (WGS) entry which is preliminary data.</text>
</comment>
<dbReference type="EMBL" id="SVBY01000026">
    <property type="protein sequence ID" value="MBE6092514.1"/>
    <property type="molecule type" value="Genomic_DNA"/>
</dbReference>
<sequence length="80" mass="9120">MKFHVFYGAEPRLTNAHAKDFSRGGYVCMSIMETPKGQPVFISKSKSGFPVWKVEFGTSCCVFATEKEAMEYCKRFRPLP</sequence>
<dbReference type="AlphaFoldDB" id="A0A927ZXF8"/>
<evidence type="ECO:0000313" key="1">
    <source>
        <dbReference type="EMBL" id="MBE6092514.1"/>
    </source>
</evidence>
<reference evidence="1" key="1">
    <citation type="submission" date="2019-04" db="EMBL/GenBank/DDBJ databases">
        <title>Evolution of Biomass-Degrading Anaerobic Consortia Revealed by Metagenomics.</title>
        <authorList>
            <person name="Peng X."/>
        </authorList>
    </citation>
    <scope>NUCLEOTIDE SEQUENCE</scope>
    <source>
        <strain evidence="1">SIG240</strain>
    </source>
</reference>
<organism evidence="1 2">
    <name type="scientific">Selenomonas ruminantium</name>
    <dbReference type="NCBI Taxonomy" id="971"/>
    <lineage>
        <taxon>Bacteria</taxon>
        <taxon>Bacillati</taxon>
        <taxon>Bacillota</taxon>
        <taxon>Negativicutes</taxon>
        <taxon>Selenomonadales</taxon>
        <taxon>Selenomonadaceae</taxon>
        <taxon>Selenomonas</taxon>
    </lineage>
</organism>
<dbReference type="Proteomes" id="UP000761380">
    <property type="component" value="Unassembled WGS sequence"/>
</dbReference>
<protein>
    <submittedName>
        <fullName evidence="1">Uncharacterized protein</fullName>
    </submittedName>
</protein>
<proteinExistence type="predicted"/>
<accession>A0A927ZXF8</accession>
<evidence type="ECO:0000313" key="2">
    <source>
        <dbReference type="Proteomes" id="UP000761380"/>
    </source>
</evidence>
<name>A0A927ZXF8_SELRU</name>
<gene>
    <name evidence="1" type="ORF">E7201_04995</name>
</gene>